<evidence type="ECO:0000313" key="1">
    <source>
        <dbReference type="EMBL" id="OLF13380.1"/>
    </source>
</evidence>
<dbReference type="PANTHER" id="PTHR42905">
    <property type="entry name" value="PHOSPHOENOLPYRUVATE CARBOXYLASE"/>
    <property type="match status" value="1"/>
</dbReference>
<dbReference type="EMBL" id="MSIE01000056">
    <property type="protein sequence ID" value="OLF13380.1"/>
    <property type="molecule type" value="Genomic_DNA"/>
</dbReference>
<evidence type="ECO:0000313" key="2">
    <source>
        <dbReference type="Proteomes" id="UP000185596"/>
    </source>
</evidence>
<dbReference type="Gene3D" id="3.20.20.60">
    <property type="entry name" value="Phosphoenolpyruvate-binding domains"/>
    <property type="match status" value="1"/>
</dbReference>
<dbReference type="Proteomes" id="UP000185596">
    <property type="component" value="Unassembled WGS sequence"/>
</dbReference>
<dbReference type="RefSeq" id="WP_075128626.1">
    <property type="nucleotide sequence ID" value="NZ_MSIE01000056.1"/>
</dbReference>
<sequence>MSAARLRALHVPGEPVLLPNAWDAASARAVVSAGFPVVATASAAVAAALGYPDGQGTPPAEMFAAVRRIAAAVDVPVTADVEAGYDLPPAELAERLAEAGAVGCNLEDTRHPGGGLVDAGWQAERIAALCAAGDLVVNARVDVAVSGPEDTAALAETVDRARRYLAAGAHCVYPIKLRDAAVLGAFVEAVRPAPVNALYLPGSSTLVALAELGVARISFGPGLFRSAMSHVDGLLRGLAEGVAPY</sequence>
<dbReference type="InterPro" id="IPR015813">
    <property type="entry name" value="Pyrv/PenolPyrv_kinase-like_dom"/>
</dbReference>
<comment type="caution">
    <text evidence="1">The sequence shown here is derived from an EMBL/GenBank/DDBJ whole genome shotgun (WGS) entry which is preliminary data.</text>
</comment>
<accession>A0A1Q8CGD7</accession>
<dbReference type="PANTHER" id="PTHR42905:SF16">
    <property type="entry name" value="CARBOXYPHOSPHONOENOLPYRUVATE PHOSPHONOMUTASE-LIKE PROTEIN (AFU_ORTHOLOGUE AFUA_5G07230)"/>
    <property type="match status" value="1"/>
</dbReference>
<dbReference type="SUPFAM" id="SSF51621">
    <property type="entry name" value="Phosphoenolpyruvate/pyruvate domain"/>
    <property type="match status" value="1"/>
</dbReference>
<reference evidence="1 2" key="1">
    <citation type="submission" date="2016-12" db="EMBL/GenBank/DDBJ databases">
        <title>The draft genome sequence of Actinophytocola sp. 11-183.</title>
        <authorList>
            <person name="Wang W."/>
            <person name="Yuan L."/>
        </authorList>
    </citation>
    <scope>NUCLEOTIDE SEQUENCE [LARGE SCALE GENOMIC DNA]</scope>
    <source>
        <strain evidence="1 2">11-183</strain>
    </source>
</reference>
<protein>
    <submittedName>
        <fullName evidence="1">Carboxyvinyl-carboxyphosphonate phosphorylmutase</fullName>
    </submittedName>
</protein>
<dbReference type="CDD" id="cd00377">
    <property type="entry name" value="ICL_PEPM"/>
    <property type="match status" value="1"/>
</dbReference>
<dbReference type="InterPro" id="IPR039556">
    <property type="entry name" value="ICL/PEPM"/>
</dbReference>
<dbReference type="Pfam" id="PF13714">
    <property type="entry name" value="PEP_mutase"/>
    <property type="match status" value="1"/>
</dbReference>
<gene>
    <name evidence="1" type="ORF">BU204_27275</name>
</gene>
<name>A0A1Q8CGD7_9PSEU</name>
<dbReference type="STRING" id="1912961.BU204_27275"/>
<keyword evidence="2" id="KW-1185">Reference proteome</keyword>
<dbReference type="GO" id="GO:0003824">
    <property type="term" value="F:catalytic activity"/>
    <property type="evidence" value="ECO:0007669"/>
    <property type="project" value="InterPro"/>
</dbReference>
<dbReference type="OrthoDB" id="9780430at2"/>
<dbReference type="InterPro" id="IPR040442">
    <property type="entry name" value="Pyrv_kinase-like_dom_sf"/>
</dbReference>
<dbReference type="AlphaFoldDB" id="A0A1Q8CGD7"/>
<proteinExistence type="predicted"/>
<organism evidence="1 2">
    <name type="scientific">Actinophytocola xanthii</name>
    <dbReference type="NCBI Taxonomy" id="1912961"/>
    <lineage>
        <taxon>Bacteria</taxon>
        <taxon>Bacillati</taxon>
        <taxon>Actinomycetota</taxon>
        <taxon>Actinomycetes</taxon>
        <taxon>Pseudonocardiales</taxon>
        <taxon>Pseudonocardiaceae</taxon>
    </lineage>
</organism>